<proteinExistence type="predicted"/>
<organism evidence="1 2">
    <name type="scientific">Dentiscutata heterogama</name>
    <dbReference type="NCBI Taxonomy" id="1316150"/>
    <lineage>
        <taxon>Eukaryota</taxon>
        <taxon>Fungi</taxon>
        <taxon>Fungi incertae sedis</taxon>
        <taxon>Mucoromycota</taxon>
        <taxon>Glomeromycotina</taxon>
        <taxon>Glomeromycetes</taxon>
        <taxon>Diversisporales</taxon>
        <taxon>Gigasporaceae</taxon>
        <taxon>Dentiscutata</taxon>
    </lineage>
</organism>
<dbReference type="EMBL" id="CAJVPU010024825">
    <property type="protein sequence ID" value="CAG8693864.1"/>
    <property type="molecule type" value="Genomic_DNA"/>
</dbReference>
<evidence type="ECO:0000313" key="2">
    <source>
        <dbReference type="Proteomes" id="UP000789702"/>
    </source>
</evidence>
<comment type="caution">
    <text evidence="1">The sequence shown here is derived from an EMBL/GenBank/DDBJ whole genome shotgun (WGS) entry which is preliminary data.</text>
</comment>
<protein>
    <submittedName>
        <fullName evidence="1">119_t:CDS:1</fullName>
    </submittedName>
</protein>
<sequence>KPNKLILIIFISSAKAELKSRLFFDEGPHPLTTAGITNRFNKGYYNYNDILNLRNLFRARVEQLEVFIKENGLDPPNPDC</sequence>
<evidence type="ECO:0000313" key="1">
    <source>
        <dbReference type="EMBL" id="CAG8693864.1"/>
    </source>
</evidence>
<gene>
    <name evidence="1" type="ORF">DHETER_LOCUS11396</name>
</gene>
<dbReference type="Proteomes" id="UP000789702">
    <property type="component" value="Unassembled WGS sequence"/>
</dbReference>
<name>A0ACA9P8T8_9GLOM</name>
<keyword evidence="2" id="KW-1185">Reference proteome</keyword>
<reference evidence="1" key="1">
    <citation type="submission" date="2021-06" db="EMBL/GenBank/DDBJ databases">
        <authorList>
            <person name="Kallberg Y."/>
            <person name="Tangrot J."/>
            <person name="Rosling A."/>
        </authorList>
    </citation>
    <scope>NUCLEOTIDE SEQUENCE</scope>
    <source>
        <strain evidence="1">IL203A</strain>
    </source>
</reference>
<accession>A0ACA9P8T8</accession>
<feature type="non-terminal residue" evidence="1">
    <location>
        <position position="1"/>
    </location>
</feature>